<dbReference type="Pfam" id="PF01715">
    <property type="entry name" value="IPPT"/>
    <property type="match status" value="1"/>
</dbReference>
<gene>
    <name evidence="8" type="ORF">CANTADRAFT_55607</name>
</gene>
<dbReference type="InterPro" id="IPR039657">
    <property type="entry name" value="Dimethylallyltransferase"/>
</dbReference>
<feature type="region of interest" description="Disordered" evidence="7">
    <location>
        <begin position="445"/>
        <end position="498"/>
    </location>
</feature>
<dbReference type="Gene3D" id="1.10.20.140">
    <property type="match status" value="1"/>
</dbReference>
<comment type="catalytic activity">
    <reaction evidence="5">
        <text>adenosine(37) in tRNA + dimethylallyl diphosphate = N(6)-dimethylallyladenosine(37) in tRNA + diphosphate</text>
        <dbReference type="Rhea" id="RHEA:26482"/>
        <dbReference type="Rhea" id="RHEA-COMP:10162"/>
        <dbReference type="Rhea" id="RHEA-COMP:10375"/>
        <dbReference type="ChEBI" id="CHEBI:33019"/>
        <dbReference type="ChEBI" id="CHEBI:57623"/>
        <dbReference type="ChEBI" id="CHEBI:74411"/>
        <dbReference type="ChEBI" id="CHEBI:74415"/>
        <dbReference type="EC" id="2.5.1.75"/>
    </reaction>
</comment>
<dbReference type="PANTHER" id="PTHR11088">
    <property type="entry name" value="TRNA DIMETHYLALLYLTRANSFERASE"/>
    <property type="match status" value="1"/>
</dbReference>
<dbReference type="InterPro" id="IPR030666">
    <property type="entry name" value="IPP_transferase_euk"/>
</dbReference>
<dbReference type="GO" id="GO:0005524">
    <property type="term" value="F:ATP binding"/>
    <property type="evidence" value="ECO:0007669"/>
    <property type="project" value="UniProtKB-KW"/>
</dbReference>
<comment type="similarity">
    <text evidence="1 6">Belongs to the IPP transferase family.</text>
</comment>
<dbReference type="OrthoDB" id="775260at2759"/>
<dbReference type="GO" id="GO:0005730">
    <property type="term" value="C:nucleolus"/>
    <property type="evidence" value="ECO:0007669"/>
    <property type="project" value="EnsemblFungi"/>
</dbReference>
<dbReference type="GO" id="GO:0005829">
    <property type="term" value="C:cytosol"/>
    <property type="evidence" value="ECO:0007669"/>
    <property type="project" value="EnsemblFungi"/>
</dbReference>
<dbReference type="InterPro" id="IPR027417">
    <property type="entry name" value="P-loop_NTPase"/>
</dbReference>
<keyword evidence="5" id="KW-0819">tRNA processing</keyword>
<dbReference type="RefSeq" id="XP_020062567.1">
    <property type="nucleotide sequence ID" value="XM_020210464.1"/>
</dbReference>
<sequence length="498" mass="56833">MITRYFRYLKNRVMTKPKKSIISIVGTTGVGKSQFSIDLAKAVNGEIINADSMQVYRDLDNITNKHPVEEREGIPHHVMNHVNWDEEYFIHRFAQEAGDAIRDIHARGKVPIVIGGTHYYLQTLLFNNKTMAQSNEPKQHDKETTRESDTVEAGSNVTPEQLAILDGPVSELFEALSQIDPIIAQKFHPKDHRKLRRALEIYYSTGELPSKLYHEQKLEELEDSSLVYNTLLFWVYSDQEVLVPRLDARVDKMMAGGGIDEIQQMYGAYQAQEPRPDCTRGIWQVIGFKEFLPWLSSQQPQPQQFQDGVERMKIRTRQYAKYQVKWIKKLLGVELHKEKRFGYKYGGKMYVLDASDLETWQQNVAEVGISIGKQFLENGPTAVEQAQTPARLSHLVGGEIKSNKQIGAEAGWKHYKCEHCKDKTGMPFVAVGEESWQLHVGSRRHKRQVGAGAKKRKHEEMLQKYGKGVKREEKGEEAPAEKSEGGEVNGEKPAQKGE</sequence>
<dbReference type="GO" id="GO:0000049">
    <property type="term" value="F:tRNA binding"/>
    <property type="evidence" value="ECO:0007669"/>
    <property type="project" value="EnsemblFungi"/>
</dbReference>
<feature type="region of interest" description="Disordered" evidence="7">
    <location>
        <begin position="133"/>
        <end position="157"/>
    </location>
</feature>
<evidence type="ECO:0000256" key="5">
    <source>
        <dbReference type="RuleBase" id="RU003783"/>
    </source>
</evidence>
<evidence type="ECO:0000313" key="9">
    <source>
        <dbReference type="Proteomes" id="UP000094285"/>
    </source>
</evidence>
<dbReference type="Proteomes" id="UP000094285">
    <property type="component" value="Unassembled WGS sequence"/>
</dbReference>
<feature type="compositionally biased region" description="Basic residues" evidence="7">
    <location>
        <begin position="445"/>
        <end position="457"/>
    </location>
</feature>
<keyword evidence="2 6" id="KW-0808">Transferase</keyword>
<proteinExistence type="inferred from homology"/>
<dbReference type="GO" id="GO:0052381">
    <property type="term" value="F:tRNA dimethylallyltransferase activity"/>
    <property type="evidence" value="ECO:0007669"/>
    <property type="project" value="UniProtKB-EC"/>
</dbReference>
<dbReference type="AlphaFoldDB" id="A0A1E4SD63"/>
<accession>A0A1E4SD63</accession>
<dbReference type="GO" id="GO:0005739">
    <property type="term" value="C:mitochondrion"/>
    <property type="evidence" value="ECO:0007669"/>
    <property type="project" value="EnsemblFungi"/>
</dbReference>
<organism evidence="8 9">
    <name type="scientific">Suhomyces tanzawaensis NRRL Y-17324</name>
    <dbReference type="NCBI Taxonomy" id="984487"/>
    <lineage>
        <taxon>Eukaryota</taxon>
        <taxon>Fungi</taxon>
        <taxon>Dikarya</taxon>
        <taxon>Ascomycota</taxon>
        <taxon>Saccharomycotina</taxon>
        <taxon>Pichiomycetes</taxon>
        <taxon>Debaryomycetaceae</taxon>
        <taxon>Suhomyces</taxon>
    </lineage>
</organism>
<dbReference type="GeneID" id="30984600"/>
<evidence type="ECO:0000313" key="8">
    <source>
        <dbReference type="EMBL" id="ODV77445.1"/>
    </source>
</evidence>
<evidence type="ECO:0000256" key="4">
    <source>
        <dbReference type="ARBA" id="ARBA00022840"/>
    </source>
</evidence>
<dbReference type="PIRSF" id="PIRSF039110">
    <property type="entry name" value="IPP_transferase"/>
    <property type="match status" value="1"/>
</dbReference>
<dbReference type="HAMAP" id="MF_00185">
    <property type="entry name" value="IPP_trans"/>
    <property type="match status" value="1"/>
</dbReference>
<keyword evidence="4 6" id="KW-0067">ATP-binding</keyword>
<dbReference type="STRING" id="984487.A0A1E4SD63"/>
<dbReference type="EMBL" id="KV453915">
    <property type="protein sequence ID" value="ODV77445.1"/>
    <property type="molecule type" value="Genomic_DNA"/>
</dbReference>
<dbReference type="GO" id="GO:0006400">
    <property type="term" value="P:tRNA modification"/>
    <property type="evidence" value="ECO:0007669"/>
    <property type="project" value="EnsemblFungi"/>
</dbReference>
<dbReference type="NCBIfam" id="TIGR00174">
    <property type="entry name" value="miaA"/>
    <property type="match status" value="1"/>
</dbReference>
<dbReference type="Gene3D" id="3.40.50.300">
    <property type="entry name" value="P-loop containing nucleotide triphosphate hydrolases"/>
    <property type="match status" value="1"/>
</dbReference>
<feature type="compositionally biased region" description="Basic and acidic residues" evidence="7">
    <location>
        <begin position="469"/>
        <end position="498"/>
    </location>
</feature>
<dbReference type="EC" id="2.5.1.75" evidence="5"/>
<reference evidence="9" key="1">
    <citation type="submission" date="2016-05" db="EMBL/GenBank/DDBJ databases">
        <title>Comparative genomics of biotechnologically important yeasts.</title>
        <authorList>
            <consortium name="DOE Joint Genome Institute"/>
            <person name="Riley R."/>
            <person name="Haridas S."/>
            <person name="Wolfe K.H."/>
            <person name="Lopes M.R."/>
            <person name="Hittinger C.T."/>
            <person name="Goker M."/>
            <person name="Salamov A."/>
            <person name="Wisecaver J."/>
            <person name="Long T.M."/>
            <person name="Aerts A.L."/>
            <person name="Barry K."/>
            <person name="Choi C."/>
            <person name="Clum A."/>
            <person name="Coughlan A.Y."/>
            <person name="Deshpande S."/>
            <person name="Douglass A.P."/>
            <person name="Hanson S.J."/>
            <person name="Klenk H.-P."/>
            <person name="Labutti K."/>
            <person name="Lapidus A."/>
            <person name="Lindquist E."/>
            <person name="Lipzen A."/>
            <person name="Meier-Kolthoff J.P."/>
            <person name="Ohm R.A."/>
            <person name="Otillar R.P."/>
            <person name="Pangilinan J."/>
            <person name="Peng Y."/>
            <person name="Rokas A."/>
            <person name="Rosa C.A."/>
            <person name="Scheuner C."/>
            <person name="Sibirny A.A."/>
            <person name="Slot J.C."/>
            <person name="Stielow J.B."/>
            <person name="Sun H."/>
            <person name="Kurtzman C.P."/>
            <person name="Blackwell M."/>
            <person name="Grigoriev I.V."/>
            <person name="Jeffries T.W."/>
        </authorList>
    </citation>
    <scope>NUCLEOTIDE SEQUENCE [LARGE SCALE GENOMIC DNA]</scope>
    <source>
        <strain evidence="9">NRRL Y-17324</strain>
    </source>
</reference>
<evidence type="ECO:0000256" key="1">
    <source>
        <dbReference type="ARBA" id="ARBA00005842"/>
    </source>
</evidence>
<dbReference type="Gene3D" id="3.30.160.60">
    <property type="entry name" value="Classic Zinc Finger"/>
    <property type="match status" value="1"/>
</dbReference>
<dbReference type="PANTHER" id="PTHR11088:SF89">
    <property type="entry name" value="TRNA DIMETHYLALLYLTRANSFERASE"/>
    <property type="match status" value="1"/>
</dbReference>
<evidence type="ECO:0000256" key="6">
    <source>
        <dbReference type="RuleBase" id="RU003785"/>
    </source>
</evidence>
<evidence type="ECO:0000256" key="2">
    <source>
        <dbReference type="ARBA" id="ARBA00022679"/>
    </source>
</evidence>
<evidence type="ECO:0000256" key="7">
    <source>
        <dbReference type="SAM" id="MobiDB-lite"/>
    </source>
</evidence>
<feature type="compositionally biased region" description="Basic and acidic residues" evidence="7">
    <location>
        <begin position="137"/>
        <end position="149"/>
    </location>
</feature>
<protein>
    <recommendedName>
        <fullName evidence="5">tRNA dimethylallyltransferase</fullName>
        <ecNumber evidence="5">2.5.1.75</ecNumber>
    </recommendedName>
</protein>
<keyword evidence="3 6" id="KW-0547">Nucleotide-binding</keyword>
<keyword evidence="9" id="KW-1185">Reference proteome</keyword>
<dbReference type="SUPFAM" id="SSF52540">
    <property type="entry name" value="P-loop containing nucleoside triphosphate hydrolases"/>
    <property type="match status" value="2"/>
</dbReference>
<name>A0A1E4SD63_9ASCO</name>
<dbReference type="InterPro" id="IPR018022">
    <property type="entry name" value="IPT"/>
</dbReference>
<evidence type="ECO:0000256" key="3">
    <source>
        <dbReference type="ARBA" id="ARBA00022741"/>
    </source>
</evidence>